<dbReference type="Gene3D" id="3.20.80.10">
    <property type="entry name" value="Regulatory factor, effector binding domain"/>
    <property type="match status" value="1"/>
</dbReference>
<dbReference type="GO" id="GO:0043565">
    <property type="term" value="F:sequence-specific DNA binding"/>
    <property type="evidence" value="ECO:0007669"/>
    <property type="project" value="InterPro"/>
</dbReference>
<dbReference type="AlphaFoldDB" id="A0A2N7L8U6"/>
<dbReference type="Proteomes" id="UP000235387">
    <property type="component" value="Unassembled WGS sequence"/>
</dbReference>
<dbReference type="InterPro" id="IPR020449">
    <property type="entry name" value="Tscrpt_reg_AraC-type_HTH"/>
</dbReference>
<keyword evidence="2" id="KW-0238">DNA-binding</keyword>
<dbReference type="InterPro" id="IPR018060">
    <property type="entry name" value="HTH_AraC"/>
</dbReference>
<evidence type="ECO:0000259" key="4">
    <source>
        <dbReference type="PROSITE" id="PS01124"/>
    </source>
</evidence>
<dbReference type="EMBL" id="MDAL01000026">
    <property type="protein sequence ID" value="PMN90765.1"/>
    <property type="molecule type" value="Genomic_DNA"/>
</dbReference>
<dbReference type="GO" id="GO:0003700">
    <property type="term" value="F:DNA-binding transcription factor activity"/>
    <property type="evidence" value="ECO:0007669"/>
    <property type="project" value="InterPro"/>
</dbReference>
<keyword evidence="3" id="KW-0804">Transcription</keyword>
<dbReference type="InterPro" id="IPR018062">
    <property type="entry name" value="HTH_AraC-typ_CS"/>
</dbReference>
<comment type="caution">
    <text evidence="5">The sequence shown here is derived from an EMBL/GenBank/DDBJ whole genome shotgun (WGS) entry which is preliminary data.</text>
</comment>
<dbReference type="InterPro" id="IPR011256">
    <property type="entry name" value="Reg_factor_effector_dom_sf"/>
</dbReference>
<evidence type="ECO:0000313" key="6">
    <source>
        <dbReference type="Proteomes" id="UP000235387"/>
    </source>
</evidence>
<dbReference type="SUPFAM" id="SSF55136">
    <property type="entry name" value="Probable bacterial effector-binding domain"/>
    <property type="match status" value="1"/>
</dbReference>
<dbReference type="Pfam" id="PF06445">
    <property type="entry name" value="GyrI-like"/>
    <property type="match status" value="1"/>
</dbReference>
<sequence length="291" mass="33309">MTYLDRIQIGVDFIEANLGNDIQLNNVAKTAGLSQWHFQRIFKALTGETLKTYIRNRRLSCSLLSLEVNDNRILDIALEAGFESQEAYTRAFKSLFGVTPNQYRQIEGKKRWLKKIQFTPDYLRHLNQQVKLKPEIIEQKTMMLVGLRTTFYGSDSDKNNISQTLPALWDAFLPRIKEIQCRNDPHVAYGVVQPTTENDELLEYIAAVEVSSLTSIPDGMSSVSIPASRYAKFSHRGKPTQLDSTVNFIYSTWLMGATYTHTQGPDIETYGREYQPNSDESVIYYSLPIQE</sequence>
<keyword evidence="1" id="KW-0805">Transcription regulation</keyword>
<dbReference type="Gene3D" id="1.10.10.60">
    <property type="entry name" value="Homeodomain-like"/>
    <property type="match status" value="2"/>
</dbReference>
<organism evidence="5 6">
    <name type="scientific">Enterovibrio norvegicus</name>
    <dbReference type="NCBI Taxonomy" id="188144"/>
    <lineage>
        <taxon>Bacteria</taxon>
        <taxon>Pseudomonadati</taxon>
        <taxon>Pseudomonadota</taxon>
        <taxon>Gammaproteobacteria</taxon>
        <taxon>Vibrionales</taxon>
        <taxon>Vibrionaceae</taxon>
        <taxon>Enterovibrio</taxon>
    </lineage>
</organism>
<dbReference type="PANTHER" id="PTHR47504">
    <property type="entry name" value="RIGHT ORIGIN-BINDING PROTEIN"/>
    <property type="match status" value="1"/>
</dbReference>
<dbReference type="InterPro" id="IPR050959">
    <property type="entry name" value="MarA-like"/>
</dbReference>
<evidence type="ECO:0000256" key="3">
    <source>
        <dbReference type="ARBA" id="ARBA00023163"/>
    </source>
</evidence>
<dbReference type="STRING" id="1190603.A1OO_10750"/>
<protein>
    <submittedName>
        <fullName evidence="5">AraC family transcriptional regulator</fullName>
    </submittedName>
</protein>
<proteinExistence type="predicted"/>
<dbReference type="Pfam" id="PF12833">
    <property type="entry name" value="HTH_18"/>
    <property type="match status" value="1"/>
</dbReference>
<dbReference type="InterPro" id="IPR009057">
    <property type="entry name" value="Homeodomain-like_sf"/>
</dbReference>
<dbReference type="RefSeq" id="WP_102391186.1">
    <property type="nucleotide sequence ID" value="NZ_MDAL01000026.1"/>
</dbReference>
<accession>A0A2N7L8U6</accession>
<dbReference type="SUPFAM" id="SSF46689">
    <property type="entry name" value="Homeodomain-like"/>
    <property type="match status" value="2"/>
</dbReference>
<dbReference type="PANTHER" id="PTHR47504:SF5">
    <property type="entry name" value="RIGHT ORIGIN-BINDING PROTEIN"/>
    <property type="match status" value="1"/>
</dbReference>
<dbReference type="PRINTS" id="PR00032">
    <property type="entry name" value="HTHARAC"/>
</dbReference>
<dbReference type="InterPro" id="IPR029442">
    <property type="entry name" value="GyrI-like"/>
</dbReference>
<dbReference type="PROSITE" id="PS00041">
    <property type="entry name" value="HTH_ARAC_FAMILY_1"/>
    <property type="match status" value="1"/>
</dbReference>
<evidence type="ECO:0000256" key="1">
    <source>
        <dbReference type="ARBA" id="ARBA00023015"/>
    </source>
</evidence>
<evidence type="ECO:0000313" key="5">
    <source>
        <dbReference type="EMBL" id="PMN90765.1"/>
    </source>
</evidence>
<gene>
    <name evidence="5" type="ORF">BCT23_18780</name>
</gene>
<name>A0A2N7L8U6_9GAMM</name>
<dbReference type="PROSITE" id="PS01124">
    <property type="entry name" value="HTH_ARAC_FAMILY_2"/>
    <property type="match status" value="1"/>
</dbReference>
<dbReference type="SMART" id="SM00342">
    <property type="entry name" value="HTH_ARAC"/>
    <property type="match status" value="1"/>
</dbReference>
<evidence type="ECO:0000256" key="2">
    <source>
        <dbReference type="ARBA" id="ARBA00023125"/>
    </source>
</evidence>
<reference evidence="6" key="1">
    <citation type="submission" date="2016-07" db="EMBL/GenBank/DDBJ databases">
        <title>Nontailed viruses are major unrecognized killers of bacteria in the ocean.</title>
        <authorList>
            <person name="Kauffman K."/>
            <person name="Hussain F."/>
            <person name="Yang J."/>
            <person name="Arevalo P."/>
            <person name="Brown J."/>
            <person name="Cutler M."/>
            <person name="Kelly L."/>
            <person name="Polz M.F."/>
        </authorList>
    </citation>
    <scope>NUCLEOTIDE SEQUENCE [LARGE SCALE GENOMIC DNA]</scope>
    <source>
        <strain evidence="6">10N.261.45.A10</strain>
    </source>
</reference>
<dbReference type="SMART" id="SM00871">
    <property type="entry name" value="AraC_E_bind"/>
    <property type="match status" value="1"/>
</dbReference>
<dbReference type="InterPro" id="IPR010499">
    <property type="entry name" value="AraC_E-bd"/>
</dbReference>
<feature type="domain" description="HTH araC/xylS-type" evidence="4">
    <location>
        <begin position="8"/>
        <end position="106"/>
    </location>
</feature>